<reference evidence="7 8" key="1">
    <citation type="submission" date="2014-09" db="EMBL/GenBank/DDBJ databases">
        <title>Draft genome sequence of an obligately methylotrophic methanogen, Methanococcoides methylutens, isolated from marine sediment.</title>
        <authorList>
            <person name="Guan Y."/>
            <person name="Ngugi D.K."/>
            <person name="Blom J."/>
            <person name="Ali S."/>
            <person name="Ferry J.G."/>
            <person name="Stingl U."/>
        </authorList>
    </citation>
    <scope>NUCLEOTIDE SEQUENCE [LARGE SCALE GENOMIC DNA]</scope>
    <source>
        <strain evidence="7 8">DSM 2657</strain>
    </source>
</reference>
<dbReference type="PANTHER" id="PTHR23245:SF36">
    <property type="entry name" value="TRNA (GUANINE(37)-N1)-METHYLTRANSFERASE"/>
    <property type="match status" value="1"/>
</dbReference>
<dbReference type="Pfam" id="PF25133">
    <property type="entry name" value="TYW2_N_2"/>
    <property type="match status" value="1"/>
</dbReference>
<keyword evidence="2" id="KW-0489">Methyltransferase</keyword>
<dbReference type="InterPro" id="IPR029063">
    <property type="entry name" value="SAM-dependent_MTases_sf"/>
</dbReference>
<dbReference type="SUPFAM" id="SSF53335">
    <property type="entry name" value="S-adenosyl-L-methionine-dependent methyltransferases"/>
    <property type="match status" value="1"/>
</dbReference>
<sequence>MTSFEHLDDFPEDIRHLIPKRFDIVGDVAVVSIPPELYGHKFSVAEYVASRRGNIRGVLNKVTKLEGDHRVAGFELLLGDSSLTTHAEFGMRYKMDLKDVFFNGRLAFERKRVSSQVQKGEDVLVPFCGVGPFAIPAAAKGANVIALEKNPAACKWLAENIRLNHVGDNISYLLADASFIGNILNAKFDRVIIPTPYGMDNFLEDVIPLVRCGGYLHFYTFKTREEIEDLIGKYSDIGLDVIGYRRCGNVAPGVSRWVFDMVKV</sequence>
<evidence type="ECO:0000313" key="8">
    <source>
        <dbReference type="Proteomes" id="UP000029859"/>
    </source>
</evidence>
<keyword evidence="4" id="KW-0949">S-adenosyl-L-methionine</keyword>
<dbReference type="Proteomes" id="UP000029859">
    <property type="component" value="Unassembled WGS sequence"/>
</dbReference>
<keyword evidence="1" id="KW-0963">Cytoplasm</keyword>
<evidence type="ECO:0000259" key="6">
    <source>
        <dbReference type="PROSITE" id="PS51684"/>
    </source>
</evidence>
<keyword evidence="8" id="KW-1185">Reference proteome</keyword>
<dbReference type="AlphaFoldDB" id="A0A099T4H9"/>
<comment type="caution">
    <text evidence="7">The sequence shown here is derived from an EMBL/GenBank/DDBJ whole genome shotgun (WGS) entry which is preliminary data.</text>
</comment>
<evidence type="ECO:0000256" key="4">
    <source>
        <dbReference type="ARBA" id="ARBA00022691"/>
    </source>
</evidence>
<evidence type="ECO:0000256" key="2">
    <source>
        <dbReference type="ARBA" id="ARBA00022603"/>
    </source>
</evidence>
<protein>
    <submittedName>
        <fullName evidence="7">Methionine-10</fullName>
    </submittedName>
</protein>
<gene>
    <name evidence="7" type="ORF">LI82_03325</name>
</gene>
<proteinExistence type="predicted"/>
<evidence type="ECO:0000313" key="7">
    <source>
        <dbReference type="EMBL" id="KGK99078.1"/>
    </source>
</evidence>
<dbReference type="InterPro" id="IPR056744">
    <property type="entry name" value="TRM5/TYW2-like_N"/>
</dbReference>
<keyword evidence="5" id="KW-0819">tRNA processing</keyword>
<dbReference type="EMBL" id="JRHO01000009">
    <property type="protein sequence ID" value="KGK99078.1"/>
    <property type="molecule type" value="Genomic_DNA"/>
</dbReference>
<organism evidence="7 8">
    <name type="scientific">Methanococcoides methylutens</name>
    <dbReference type="NCBI Taxonomy" id="2226"/>
    <lineage>
        <taxon>Archaea</taxon>
        <taxon>Methanobacteriati</taxon>
        <taxon>Methanobacteriota</taxon>
        <taxon>Stenosarchaea group</taxon>
        <taxon>Methanomicrobia</taxon>
        <taxon>Methanosarcinales</taxon>
        <taxon>Methanosarcinaceae</taxon>
        <taxon>Methanococcoides</taxon>
    </lineage>
</organism>
<feature type="domain" description="SAM-dependent methyltransferase TRM5/TYW2-type" evidence="6">
    <location>
        <begin position="22"/>
        <end position="264"/>
    </location>
</feature>
<dbReference type="Gene3D" id="3.30.300.110">
    <property type="entry name" value="Met-10+ protein-like domains"/>
    <property type="match status" value="1"/>
</dbReference>
<evidence type="ECO:0000256" key="3">
    <source>
        <dbReference type="ARBA" id="ARBA00022679"/>
    </source>
</evidence>
<name>A0A099T4H9_METMT</name>
<evidence type="ECO:0000256" key="1">
    <source>
        <dbReference type="ARBA" id="ARBA00022490"/>
    </source>
</evidence>
<dbReference type="PANTHER" id="PTHR23245">
    <property type="entry name" value="TRNA METHYLTRANSFERASE"/>
    <property type="match status" value="1"/>
</dbReference>
<keyword evidence="3" id="KW-0808">Transferase</keyword>
<dbReference type="GO" id="GO:0002939">
    <property type="term" value="P:tRNA N1-guanine methylation"/>
    <property type="evidence" value="ECO:0007669"/>
    <property type="project" value="TreeGrafter"/>
</dbReference>
<dbReference type="Pfam" id="PF02475">
    <property type="entry name" value="TRM5-TYW2_MTfase"/>
    <property type="match status" value="1"/>
</dbReference>
<dbReference type="Gene3D" id="3.40.50.150">
    <property type="entry name" value="Vaccinia Virus protein VP39"/>
    <property type="match status" value="1"/>
</dbReference>
<dbReference type="GO" id="GO:0005737">
    <property type="term" value="C:cytoplasm"/>
    <property type="evidence" value="ECO:0007669"/>
    <property type="project" value="TreeGrafter"/>
</dbReference>
<dbReference type="RefSeq" id="WP_048193496.1">
    <property type="nucleotide sequence ID" value="NZ_CAAGSM010000002.1"/>
</dbReference>
<dbReference type="PROSITE" id="PS51684">
    <property type="entry name" value="SAM_MT_TRM5_TYW2"/>
    <property type="match status" value="1"/>
</dbReference>
<accession>A0A099T4H9</accession>
<dbReference type="GO" id="GO:0008175">
    <property type="term" value="F:tRNA methyltransferase activity"/>
    <property type="evidence" value="ECO:0007669"/>
    <property type="project" value="TreeGrafter"/>
</dbReference>
<dbReference type="InterPro" id="IPR056743">
    <property type="entry name" value="TRM5-TYW2-like_MTfase"/>
</dbReference>
<evidence type="ECO:0000256" key="5">
    <source>
        <dbReference type="ARBA" id="ARBA00022694"/>
    </source>
</evidence>
<dbReference type="OrthoDB" id="8079at2157"/>
<dbReference type="InterPro" id="IPR030382">
    <property type="entry name" value="MeTrfase_TRM5/TYW2"/>
</dbReference>
<dbReference type="CDD" id="cd02440">
    <property type="entry name" value="AdoMet_MTases"/>
    <property type="match status" value="1"/>
</dbReference>